<dbReference type="Proteomes" id="UP000321749">
    <property type="component" value="Unassembled WGS sequence"/>
</dbReference>
<proteinExistence type="predicted"/>
<dbReference type="AlphaFoldDB" id="A0AA87RIZ9"/>
<comment type="caution">
    <text evidence="2">The sequence shown here is derived from an EMBL/GenBank/DDBJ whole genome shotgun (WGS) entry which is preliminary data.</text>
</comment>
<dbReference type="InterPro" id="IPR047137">
    <property type="entry name" value="ORF3"/>
</dbReference>
<dbReference type="PANTHER" id="PTHR33824:SF7">
    <property type="entry name" value="POLYKETIDE CYCLASE_DEHYDRASE AND LIPID TRANSPORT SUPERFAMILY PROTEIN"/>
    <property type="match status" value="1"/>
</dbReference>
<reference evidence="2 3" key="1">
    <citation type="submission" date="2019-07" db="EMBL/GenBank/DDBJ databases">
        <title>Whole genome shotgun sequence of Agrococcus baldri NBRC 103055.</title>
        <authorList>
            <person name="Hosoyama A."/>
            <person name="Uohara A."/>
            <person name="Ohji S."/>
            <person name="Ichikawa N."/>
        </authorList>
    </citation>
    <scope>NUCLEOTIDE SEQUENCE [LARGE SCALE GENOMIC DNA]</scope>
    <source>
        <strain evidence="2 3">NBRC 103055</strain>
    </source>
</reference>
<dbReference type="InterPro" id="IPR005031">
    <property type="entry name" value="COQ10_START"/>
</dbReference>
<keyword evidence="3" id="KW-1185">Reference proteome</keyword>
<dbReference type="Pfam" id="PF03364">
    <property type="entry name" value="Polyketide_cyc"/>
    <property type="match status" value="1"/>
</dbReference>
<dbReference type="EMBL" id="BJUU01000008">
    <property type="protein sequence ID" value="GEK80238.1"/>
    <property type="molecule type" value="Genomic_DNA"/>
</dbReference>
<evidence type="ECO:0000259" key="1">
    <source>
        <dbReference type="Pfam" id="PF03364"/>
    </source>
</evidence>
<name>A0AA87RIZ9_9MICO</name>
<sequence>MLQVDERLEIEAPRAEVFRMWTSFAQFPSFMTGIESVHLETEVRMRWRVSIAGVEPVFYAVITEHVPDERIAWVSVDQTTMGWWIDLEELGPMRTRVTLRVIWSPRGDTSWPAGSRMLDARTISCDLQHFRALVEGATAQAA</sequence>
<gene>
    <name evidence="2" type="ORF">ABA31_15890</name>
</gene>
<feature type="domain" description="Coenzyme Q-binding protein COQ10 START" evidence="1">
    <location>
        <begin position="10"/>
        <end position="112"/>
    </location>
</feature>
<accession>A0AA87RIZ9</accession>
<dbReference type="SUPFAM" id="SSF55961">
    <property type="entry name" value="Bet v1-like"/>
    <property type="match status" value="1"/>
</dbReference>
<protein>
    <submittedName>
        <fullName evidence="2">Cyclase</fullName>
    </submittedName>
</protein>
<dbReference type="Gene3D" id="3.30.530.20">
    <property type="match status" value="1"/>
</dbReference>
<evidence type="ECO:0000313" key="3">
    <source>
        <dbReference type="Proteomes" id="UP000321749"/>
    </source>
</evidence>
<dbReference type="InterPro" id="IPR023393">
    <property type="entry name" value="START-like_dom_sf"/>
</dbReference>
<organism evidence="2 3">
    <name type="scientific">Agrococcus baldri</name>
    <dbReference type="NCBI Taxonomy" id="153730"/>
    <lineage>
        <taxon>Bacteria</taxon>
        <taxon>Bacillati</taxon>
        <taxon>Actinomycetota</taxon>
        <taxon>Actinomycetes</taxon>
        <taxon>Micrococcales</taxon>
        <taxon>Microbacteriaceae</taxon>
        <taxon>Agrococcus</taxon>
    </lineage>
</organism>
<evidence type="ECO:0000313" key="2">
    <source>
        <dbReference type="EMBL" id="GEK80238.1"/>
    </source>
</evidence>
<dbReference type="PANTHER" id="PTHR33824">
    <property type="entry name" value="POLYKETIDE CYCLASE/DEHYDRASE AND LIPID TRANSPORT SUPERFAMILY PROTEIN"/>
    <property type="match status" value="1"/>
</dbReference>
<dbReference type="RefSeq" id="WP_146794334.1">
    <property type="nucleotide sequence ID" value="NZ_BJUU01000008.1"/>
</dbReference>